<evidence type="ECO:0000313" key="2">
    <source>
        <dbReference type="EMBL" id="KIX03917.1"/>
    </source>
</evidence>
<organism evidence="2 3">
    <name type="scientific">Rhinocladiella mackenziei CBS 650.93</name>
    <dbReference type="NCBI Taxonomy" id="1442369"/>
    <lineage>
        <taxon>Eukaryota</taxon>
        <taxon>Fungi</taxon>
        <taxon>Dikarya</taxon>
        <taxon>Ascomycota</taxon>
        <taxon>Pezizomycotina</taxon>
        <taxon>Eurotiomycetes</taxon>
        <taxon>Chaetothyriomycetidae</taxon>
        <taxon>Chaetothyriales</taxon>
        <taxon>Herpotrichiellaceae</taxon>
        <taxon>Rhinocladiella</taxon>
    </lineage>
</organism>
<proteinExistence type="predicted"/>
<dbReference type="InterPro" id="IPR029058">
    <property type="entry name" value="AB_hydrolase_fold"/>
</dbReference>
<dbReference type="InterPro" id="IPR013094">
    <property type="entry name" value="AB_hydrolase_3"/>
</dbReference>
<dbReference type="VEuPathDB" id="FungiDB:Z518_07470"/>
<dbReference type="OrthoDB" id="408631at2759"/>
<name>A0A0D2FP66_9EURO</name>
<reference evidence="2 3" key="1">
    <citation type="submission" date="2015-01" db="EMBL/GenBank/DDBJ databases">
        <title>The Genome Sequence of Rhinocladiella mackenzie CBS 650.93.</title>
        <authorList>
            <consortium name="The Broad Institute Genomics Platform"/>
            <person name="Cuomo C."/>
            <person name="de Hoog S."/>
            <person name="Gorbushina A."/>
            <person name="Stielow B."/>
            <person name="Teixiera M."/>
            <person name="Abouelleil A."/>
            <person name="Chapman S.B."/>
            <person name="Priest M."/>
            <person name="Young S.K."/>
            <person name="Wortman J."/>
            <person name="Nusbaum C."/>
            <person name="Birren B."/>
        </authorList>
    </citation>
    <scope>NUCLEOTIDE SEQUENCE [LARGE SCALE GENOMIC DNA]</scope>
    <source>
        <strain evidence="2 3">CBS 650.93</strain>
    </source>
</reference>
<evidence type="ECO:0000313" key="3">
    <source>
        <dbReference type="Proteomes" id="UP000053617"/>
    </source>
</evidence>
<dbReference type="PANTHER" id="PTHR23024:SF166">
    <property type="entry name" value="ALPHA_BETA HYDROLASE FOLD-3 DOMAIN-CONTAINING PROTEIN-RELATED"/>
    <property type="match status" value="1"/>
</dbReference>
<dbReference type="STRING" id="1442369.A0A0D2FP66"/>
<sequence length="162" mass="18631">MAEYRHLAIPDKEWVDFPHHLPLGTRIEGMSRDRLPTTPQEGLEMEEFDISSSSDNYLVRVRTYRKTRSEDLPLFIYMHAGGFVTGGLETDDRYCRRIAADLGILMLSVEYRLAPENKFPVGFQDAFDVVRWIGHSSICYKNLSSFSGSLLCRLTGRFTFVL</sequence>
<dbReference type="PANTHER" id="PTHR23024">
    <property type="entry name" value="ARYLACETAMIDE DEACETYLASE"/>
    <property type="match status" value="1"/>
</dbReference>
<dbReference type="Gene3D" id="3.40.50.1820">
    <property type="entry name" value="alpha/beta hydrolase"/>
    <property type="match status" value="1"/>
</dbReference>
<protein>
    <recommendedName>
        <fullName evidence="1">Alpha/beta hydrolase fold-3 domain-containing protein</fullName>
    </recommendedName>
</protein>
<feature type="domain" description="Alpha/beta hydrolase fold-3" evidence="1">
    <location>
        <begin position="76"/>
        <end position="136"/>
    </location>
</feature>
<keyword evidence="3" id="KW-1185">Reference proteome</keyword>
<accession>A0A0D2FP66</accession>
<evidence type="ECO:0000259" key="1">
    <source>
        <dbReference type="Pfam" id="PF07859"/>
    </source>
</evidence>
<gene>
    <name evidence="2" type="ORF">Z518_07470</name>
</gene>
<dbReference type="HOGENOM" id="CLU_1636323_0_0_1"/>
<dbReference type="GO" id="GO:0016787">
    <property type="term" value="F:hydrolase activity"/>
    <property type="evidence" value="ECO:0007669"/>
    <property type="project" value="InterPro"/>
</dbReference>
<dbReference type="RefSeq" id="XP_013271053.1">
    <property type="nucleotide sequence ID" value="XM_013415599.1"/>
</dbReference>
<dbReference type="Pfam" id="PF07859">
    <property type="entry name" value="Abhydrolase_3"/>
    <property type="match status" value="1"/>
</dbReference>
<dbReference type="GeneID" id="25295541"/>
<dbReference type="AlphaFoldDB" id="A0A0D2FP66"/>
<dbReference type="Proteomes" id="UP000053617">
    <property type="component" value="Unassembled WGS sequence"/>
</dbReference>
<dbReference type="SUPFAM" id="SSF53474">
    <property type="entry name" value="alpha/beta-Hydrolases"/>
    <property type="match status" value="1"/>
</dbReference>
<dbReference type="EMBL" id="KN847479">
    <property type="protein sequence ID" value="KIX03917.1"/>
    <property type="molecule type" value="Genomic_DNA"/>
</dbReference>
<dbReference type="InterPro" id="IPR050466">
    <property type="entry name" value="Carboxylest/Gibb_receptor"/>
</dbReference>